<dbReference type="AlphaFoldDB" id="A0A1S1XAH7"/>
<accession>A0A1S1XAH7</accession>
<organism evidence="1 2">
    <name type="scientific">Chromobacterium amazonense</name>
    <dbReference type="NCBI Taxonomy" id="1382803"/>
    <lineage>
        <taxon>Bacteria</taxon>
        <taxon>Pseudomonadati</taxon>
        <taxon>Pseudomonadota</taxon>
        <taxon>Betaproteobacteria</taxon>
        <taxon>Neisseriales</taxon>
        <taxon>Chromobacteriaceae</taxon>
        <taxon>Chromobacterium</taxon>
    </lineage>
</organism>
<evidence type="ECO:0000313" key="1">
    <source>
        <dbReference type="EMBL" id="PRP69361.1"/>
    </source>
</evidence>
<dbReference type="InterPro" id="IPR009097">
    <property type="entry name" value="Cyclic_Pdiesterase"/>
</dbReference>
<dbReference type="Pfam" id="PF13563">
    <property type="entry name" value="2_5_RNA_ligase2"/>
    <property type="match status" value="1"/>
</dbReference>
<dbReference type="RefSeq" id="WP_071109348.1">
    <property type="nucleotide sequence ID" value="NZ_CAWMOE010000013.1"/>
</dbReference>
<dbReference type="SUPFAM" id="SSF55144">
    <property type="entry name" value="LigT-like"/>
    <property type="match status" value="1"/>
</dbReference>
<dbReference type="Gene3D" id="3.90.1140.10">
    <property type="entry name" value="Cyclic phosphodiesterase"/>
    <property type="match status" value="1"/>
</dbReference>
<protein>
    <recommendedName>
        <fullName evidence="3">2'-5' RNA ligase</fullName>
    </recommendedName>
</protein>
<evidence type="ECO:0000313" key="2">
    <source>
        <dbReference type="Proteomes" id="UP000239469"/>
    </source>
</evidence>
<dbReference type="OrthoDB" id="9182445at2"/>
<name>A0A1S1XAH7_9NEIS</name>
<comment type="caution">
    <text evidence="1">The sequence shown here is derived from an EMBL/GenBank/DDBJ whole genome shotgun (WGS) entry which is preliminary data.</text>
</comment>
<evidence type="ECO:0008006" key="3">
    <source>
        <dbReference type="Google" id="ProtNLM"/>
    </source>
</evidence>
<gene>
    <name evidence="1" type="ORF">BUE93_16380</name>
</gene>
<proteinExistence type="predicted"/>
<dbReference type="EMBL" id="MTBD01000030">
    <property type="protein sequence ID" value="PRP69361.1"/>
    <property type="molecule type" value="Genomic_DNA"/>
</dbReference>
<reference evidence="1 2" key="1">
    <citation type="submission" date="2017-01" db="EMBL/GenBank/DDBJ databases">
        <title>New insights into the genetic diversity of Chromobacterium isolated from tropical freshwater lake.</title>
        <authorList>
            <person name="Santos A.B."/>
            <person name="Nascimento A.M."/>
            <person name="Da Silva P.C."/>
        </authorList>
    </citation>
    <scope>NUCLEOTIDE SEQUENCE [LARGE SCALE GENOMIC DNA]</scope>
    <source>
        <strain evidence="1 2">56AF</strain>
    </source>
</reference>
<dbReference type="Proteomes" id="UP000239469">
    <property type="component" value="Unassembled WGS sequence"/>
</dbReference>
<sequence>MLESRVIYLVLDVPTPLKEQVQALRDAVCPRSARLPVEITLAGSSGLGPMPADTSLESIAQVVDALCAWHHPFDLRLGSVHRFAGTGIYYLPPWDRQPFDRLHQALAVSGLPWRTSAFTYEPHCTVRNGPPLGEVEHGLLMRAEAPASSARVESLSVYRLDRNSLACECLYRSTLSA</sequence>